<keyword evidence="2" id="KW-1185">Reference proteome</keyword>
<reference evidence="1 2" key="1">
    <citation type="journal article" date="2019" name="Int. J. Syst. Evol. Microbiol.">
        <title>The Global Catalogue of Microorganisms (GCM) 10K type strain sequencing project: providing services to taxonomists for standard genome sequencing and annotation.</title>
        <authorList>
            <consortium name="The Broad Institute Genomics Platform"/>
            <consortium name="The Broad Institute Genome Sequencing Center for Infectious Disease"/>
            <person name="Wu L."/>
            <person name="Ma J."/>
        </authorList>
    </citation>
    <scope>NUCLEOTIDE SEQUENCE [LARGE SCALE GENOMIC DNA]</scope>
    <source>
        <strain evidence="1 2">JCM 13008</strain>
    </source>
</reference>
<accession>A0ABN1TVE3</accession>
<proteinExistence type="predicted"/>
<comment type="caution">
    <text evidence="1">The sequence shown here is derived from an EMBL/GenBank/DDBJ whole genome shotgun (WGS) entry which is preliminary data.</text>
</comment>
<sequence>MVGLTSVEFALAAFHRDGEWQVEQLTESVLVDVETLAAGLHRFPADGGALALIGLDEDAFLVVRTSVAQTRLLLSDITTADEWELARTAVEHLGLPFPEDDDEEAPAGDLTLLSDLGVDADTLAQLVDEDRYADEVLSEVAALLGFGAAFDRAVGLTSS</sequence>
<dbReference type="InterPro" id="IPR023869">
    <property type="entry name" value="tRNA_Adeno_NH3ase_assoc_put"/>
</dbReference>
<dbReference type="EMBL" id="BAAALG010000008">
    <property type="protein sequence ID" value="GAA1102406.1"/>
    <property type="molecule type" value="Genomic_DNA"/>
</dbReference>
<gene>
    <name evidence="1" type="ORF">GCM10009668_21150</name>
</gene>
<organism evidence="1 2">
    <name type="scientific">Nocardioides dubius</name>
    <dbReference type="NCBI Taxonomy" id="317019"/>
    <lineage>
        <taxon>Bacteria</taxon>
        <taxon>Bacillati</taxon>
        <taxon>Actinomycetota</taxon>
        <taxon>Actinomycetes</taxon>
        <taxon>Propionibacteriales</taxon>
        <taxon>Nocardioidaceae</taxon>
        <taxon>Nocardioides</taxon>
    </lineage>
</organism>
<evidence type="ECO:0000313" key="2">
    <source>
        <dbReference type="Proteomes" id="UP001501581"/>
    </source>
</evidence>
<name>A0ABN1TVE3_9ACTN</name>
<dbReference type="NCBIfam" id="TIGR03941">
    <property type="entry name" value="tRNA_deam_assoc"/>
    <property type="match status" value="1"/>
</dbReference>
<dbReference type="Proteomes" id="UP001501581">
    <property type="component" value="Unassembled WGS sequence"/>
</dbReference>
<protein>
    <submittedName>
        <fullName evidence="1">tRNA adenosine deaminase-associated protein</fullName>
    </submittedName>
</protein>
<evidence type="ECO:0000313" key="1">
    <source>
        <dbReference type="EMBL" id="GAA1102406.1"/>
    </source>
</evidence>